<protein>
    <recommendedName>
        <fullName evidence="3">rRNA-processing protein EFG1</fullName>
    </recommendedName>
    <alternativeName>
        <fullName evidence="4">rRNA-processing protein efg1</fullName>
    </alternativeName>
</protein>
<accession>A0A9Q3J2F3</accession>
<reference evidence="9" key="1">
    <citation type="submission" date="2021-03" db="EMBL/GenBank/DDBJ databases">
        <title>Draft genome sequence of rust myrtle Austropuccinia psidii MF-1, a brazilian biotype.</title>
        <authorList>
            <person name="Quecine M.C."/>
            <person name="Pachon D.M.R."/>
            <person name="Bonatelli M.L."/>
            <person name="Correr F.H."/>
            <person name="Franceschini L.M."/>
            <person name="Leite T.F."/>
            <person name="Margarido G.R.A."/>
            <person name="Almeida C.A."/>
            <person name="Ferrarezi J.A."/>
            <person name="Labate C.A."/>
        </authorList>
    </citation>
    <scope>NUCLEOTIDE SEQUENCE</scope>
    <source>
        <strain evidence="9">MF-1</strain>
    </source>
</reference>
<keyword evidence="10" id="KW-1185">Reference proteome</keyword>
<dbReference type="OrthoDB" id="47732at2759"/>
<feature type="compositionally biased region" description="Acidic residues" evidence="8">
    <location>
        <begin position="228"/>
        <end position="239"/>
    </location>
</feature>
<dbReference type="PANTHER" id="PTHR33911">
    <property type="entry name" value="RRNA-PROCESSING PROTEIN EFG1"/>
    <property type="match status" value="1"/>
</dbReference>
<comment type="similarity">
    <text evidence="2">Belongs to the EFG1 family.</text>
</comment>
<evidence type="ECO:0000256" key="2">
    <source>
        <dbReference type="ARBA" id="ARBA00006916"/>
    </source>
</evidence>
<dbReference type="InterPro" id="IPR050786">
    <property type="entry name" value="EFG1_rRNA-proc"/>
</dbReference>
<dbReference type="Pfam" id="PF10153">
    <property type="entry name" value="Efg1"/>
    <property type="match status" value="1"/>
</dbReference>
<comment type="caution">
    <text evidence="9">The sequence shown here is derived from an EMBL/GenBank/DDBJ whole genome shotgun (WGS) entry which is preliminary data.</text>
</comment>
<dbReference type="PANTHER" id="PTHR33911:SF1">
    <property type="entry name" value="RRNA-PROCESSING PROTEIN EFG1"/>
    <property type="match status" value="1"/>
</dbReference>
<dbReference type="EMBL" id="AVOT02061769">
    <property type="protein sequence ID" value="MBW0554933.1"/>
    <property type="molecule type" value="Genomic_DNA"/>
</dbReference>
<dbReference type="AlphaFoldDB" id="A0A9Q3J2F3"/>
<dbReference type="GO" id="GO:0030688">
    <property type="term" value="C:preribosome, small subunit precursor"/>
    <property type="evidence" value="ECO:0007669"/>
    <property type="project" value="TreeGrafter"/>
</dbReference>
<evidence type="ECO:0000256" key="8">
    <source>
        <dbReference type="SAM" id="MobiDB-lite"/>
    </source>
</evidence>
<evidence type="ECO:0000256" key="4">
    <source>
        <dbReference type="ARBA" id="ARBA00019827"/>
    </source>
</evidence>
<proteinExistence type="inferred from homology"/>
<keyword evidence="5" id="KW-0698">rRNA processing</keyword>
<dbReference type="GO" id="GO:0000462">
    <property type="term" value="P:maturation of SSU-rRNA from tricistronic rRNA transcript (SSU-rRNA, 5.8S rRNA, LSU-rRNA)"/>
    <property type="evidence" value="ECO:0007669"/>
    <property type="project" value="TreeGrafter"/>
</dbReference>
<dbReference type="GO" id="GO:0005730">
    <property type="term" value="C:nucleolus"/>
    <property type="evidence" value="ECO:0007669"/>
    <property type="project" value="UniProtKB-SubCell"/>
</dbReference>
<dbReference type="Proteomes" id="UP000765509">
    <property type="component" value="Unassembled WGS sequence"/>
</dbReference>
<organism evidence="9 10">
    <name type="scientific">Austropuccinia psidii MF-1</name>
    <dbReference type="NCBI Taxonomy" id="1389203"/>
    <lineage>
        <taxon>Eukaryota</taxon>
        <taxon>Fungi</taxon>
        <taxon>Dikarya</taxon>
        <taxon>Basidiomycota</taxon>
        <taxon>Pucciniomycotina</taxon>
        <taxon>Pucciniomycetes</taxon>
        <taxon>Pucciniales</taxon>
        <taxon>Sphaerophragmiaceae</taxon>
        <taxon>Austropuccinia</taxon>
    </lineage>
</organism>
<feature type="compositionally biased region" description="Low complexity" evidence="8">
    <location>
        <begin position="10"/>
        <end position="25"/>
    </location>
</feature>
<dbReference type="InterPro" id="IPR019310">
    <property type="entry name" value="Efg1"/>
</dbReference>
<feature type="compositionally biased region" description="Basic and acidic residues" evidence="8">
    <location>
        <begin position="206"/>
        <end position="215"/>
    </location>
</feature>
<evidence type="ECO:0000256" key="1">
    <source>
        <dbReference type="ARBA" id="ARBA00004604"/>
    </source>
</evidence>
<feature type="region of interest" description="Disordered" evidence="8">
    <location>
        <begin position="201"/>
        <end position="245"/>
    </location>
</feature>
<evidence type="ECO:0000256" key="3">
    <source>
        <dbReference type="ARBA" id="ARBA00018689"/>
    </source>
</evidence>
<feature type="region of interest" description="Disordered" evidence="8">
    <location>
        <begin position="1"/>
        <end position="25"/>
    </location>
</feature>
<gene>
    <name evidence="9" type="ORF">O181_094648</name>
</gene>
<evidence type="ECO:0000256" key="7">
    <source>
        <dbReference type="ARBA" id="ARBA00023242"/>
    </source>
</evidence>
<keyword evidence="7" id="KW-0539">Nucleus</keyword>
<evidence type="ECO:0000313" key="10">
    <source>
        <dbReference type="Proteomes" id="UP000765509"/>
    </source>
</evidence>
<evidence type="ECO:0000256" key="5">
    <source>
        <dbReference type="ARBA" id="ARBA00022552"/>
    </source>
</evidence>
<name>A0A9Q3J2F3_9BASI</name>
<keyword evidence="6" id="KW-0175">Coiled coil</keyword>
<evidence type="ECO:0000313" key="9">
    <source>
        <dbReference type="EMBL" id="MBW0554933.1"/>
    </source>
</evidence>
<sequence>MSKTKEKTAKTTSATPSSSTKNPSSISIFEAQGLGVSKLKSQLRQAKRLIIKPNINPDLLQKTKQKILELEAALATCPTKEKERNNAVKYHRIKFFDRKKITRRLNQVLRRVEKAKENDKNPQSIHQLQEDARRLRVDLNYLLHYPKHLKYVSLFPGGEYKPHIASLISLENVPTSKDPDALRNYVRAYIWQHMESGALSITPEVTEERPSKQDEDAGDGTNHSLKNDEDEIEEPDEFFAESHTI</sequence>
<evidence type="ECO:0000256" key="6">
    <source>
        <dbReference type="ARBA" id="ARBA00023054"/>
    </source>
</evidence>
<comment type="subcellular location">
    <subcellularLocation>
        <location evidence="1">Nucleus</location>
        <location evidence="1">Nucleolus</location>
    </subcellularLocation>
</comment>